<proteinExistence type="predicted"/>
<protein>
    <recommendedName>
        <fullName evidence="1">DUF6597 domain-containing protein</fullName>
    </recommendedName>
</protein>
<dbReference type="Proteomes" id="UP000254282">
    <property type="component" value="Unassembled WGS sequence"/>
</dbReference>
<dbReference type="InterPro" id="IPR046532">
    <property type="entry name" value="DUF6597"/>
</dbReference>
<sequence length="78" mass="9426">MNYQTFEPHQELEVFVKCYWTLESSIDEQQEKQFVVHDGCMEVIFHYGDLYKQYTDRGKSIIQPRCFIIGQLTRPFEI</sequence>
<dbReference type="EMBL" id="UFVR01000004">
    <property type="protein sequence ID" value="SUX45937.1"/>
    <property type="molecule type" value="Genomic_DNA"/>
</dbReference>
<evidence type="ECO:0000313" key="3">
    <source>
        <dbReference type="Proteomes" id="UP000254282"/>
    </source>
</evidence>
<evidence type="ECO:0000259" key="1">
    <source>
        <dbReference type="Pfam" id="PF20240"/>
    </source>
</evidence>
<feature type="domain" description="DUF6597" evidence="1">
    <location>
        <begin position="4"/>
        <end position="78"/>
    </location>
</feature>
<reference evidence="2 3" key="1">
    <citation type="submission" date="2018-06" db="EMBL/GenBank/DDBJ databases">
        <authorList>
            <consortium name="Pathogen Informatics"/>
            <person name="Doyle S."/>
        </authorList>
    </citation>
    <scope>NUCLEOTIDE SEQUENCE [LARGE SCALE GENOMIC DNA]</scope>
    <source>
        <strain evidence="2 3">NCTC13532</strain>
    </source>
</reference>
<name>A0A381FHB9_9FLAO</name>
<dbReference type="AlphaFoldDB" id="A0A381FHB9"/>
<dbReference type="RefSeq" id="WP_115619850.1">
    <property type="nucleotide sequence ID" value="NZ_UFVR01000004.1"/>
</dbReference>
<accession>A0A381FHB9</accession>
<gene>
    <name evidence="2" type="ORF">NCTC13532_01498</name>
</gene>
<organism evidence="2 3">
    <name type="scientific">Chryseobacterium indoltheticum</name>
    <dbReference type="NCBI Taxonomy" id="254"/>
    <lineage>
        <taxon>Bacteria</taxon>
        <taxon>Pseudomonadati</taxon>
        <taxon>Bacteroidota</taxon>
        <taxon>Flavobacteriia</taxon>
        <taxon>Flavobacteriales</taxon>
        <taxon>Weeksellaceae</taxon>
        <taxon>Chryseobacterium group</taxon>
        <taxon>Chryseobacterium</taxon>
    </lineage>
</organism>
<evidence type="ECO:0000313" key="2">
    <source>
        <dbReference type="EMBL" id="SUX45937.1"/>
    </source>
</evidence>
<dbReference type="Pfam" id="PF20240">
    <property type="entry name" value="DUF6597"/>
    <property type="match status" value="1"/>
</dbReference>